<dbReference type="PROSITE" id="PS51382">
    <property type="entry name" value="SPX"/>
    <property type="match status" value="1"/>
</dbReference>
<dbReference type="EMBL" id="JAINUF010000001">
    <property type="protein sequence ID" value="KAJ8379782.1"/>
    <property type="molecule type" value="Genomic_DNA"/>
</dbReference>
<evidence type="ECO:0008006" key="11">
    <source>
        <dbReference type="Google" id="ProtNLM"/>
    </source>
</evidence>
<evidence type="ECO:0000313" key="10">
    <source>
        <dbReference type="Proteomes" id="UP001152622"/>
    </source>
</evidence>
<evidence type="ECO:0000256" key="6">
    <source>
        <dbReference type="SAM" id="Phobius"/>
    </source>
</evidence>
<feature type="transmembrane region" description="Helical" evidence="6">
    <location>
        <begin position="319"/>
        <end position="341"/>
    </location>
</feature>
<dbReference type="Pfam" id="PF03124">
    <property type="entry name" value="EXS"/>
    <property type="match status" value="1"/>
</dbReference>
<dbReference type="InterPro" id="IPR004331">
    <property type="entry name" value="SPX_dom"/>
</dbReference>
<protein>
    <recommendedName>
        <fullName evidence="11">Xenotropic and polytropic retrovirus receptor 1</fullName>
    </recommendedName>
</protein>
<keyword evidence="5 6" id="KW-0472">Membrane</keyword>
<dbReference type="GO" id="GO:0005886">
    <property type="term" value="C:plasma membrane"/>
    <property type="evidence" value="ECO:0007669"/>
    <property type="project" value="TreeGrafter"/>
</dbReference>
<comment type="subcellular location">
    <subcellularLocation>
        <location evidence="1">Membrane</location>
        <topology evidence="1">Multi-pass membrane protein</topology>
    </subcellularLocation>
</comment>
<evidence type="ECO:0000256" key="5">
    <source>
        <dbReference type="ARBA" id="ARBA00023136"/>
    </source>
</evidence>
<evidence type="ECO:0000256" key="3">
    <source>
        <dbReference type="ARBA" id="ARBA00022692"/>
    </source>
</evidence>
<evidence type="ECO:0000256" key="1">
    <source>
        <dbReference type="ARBA" id="ARBA00004141"/>
    </source>
</evidence>
<proteinExistence type="inferred from homology"/>
<comment type="similarity">
    <text evidence="2">Belongs to the SYG1 (TC 2.A.94) family.</text>
</comment>
<dbReference type="PROSITE" id="PS51380">
    <property type="entry name" value="EXS"/>
    <property type="match status" value="1"/>
</dbReference>
<gene>
    <name evidence="9" type="ORF">SKAU_G00005600</name>
</gene>
<evidence type="ECO:0000259" key="8">
    <source>
        <dbReference type="PROSITE" id="PS51382"/>
    </source>
</evidence>
<feature type="transmembrane region" description="Helical" evidence="6">
    <location>
        <begin position="362"/>
        <end position="379"/>
    </location>
</feature>
<dbReference type="GO" id="GO:0006817">
    <property type="term" value="P:phosphate ion transport"/>
    <property type="evidence" value="ECO:0007669"/>
    <property type="project" value="TreeGrafter"/>
</dbReference>
<feature type="domain" description="SPX" evidence="8">
    <location>
        <begin position="1"/>
        <end position="266"/>
    </location>
</feature>
<dbReference type="PANTHER" id="PTHR10783:SF103">
    <property type="entry name" value="SOLUTE CARRIER FAMILY 53 MEMBER 1"/>
    <property type="match status" value="1"/>
</dbReference>
<evidence type="ECO:0000313" key="9">
    <source>
        <dbReference type="EMBL" id="KAJ8379782.1"/>
    </source>
</evidence>
<keyword evidence="4 6" id="KW-1133">Transmembrane helix</keyword>
<evidence type="ECO:0000259" key="7">
    <source>
        <dbReference type="PROSITE" id="PS51380"/>
    </source>
</evidence>
<evidence type="ECO:0000256" key="2">
    <source>
        <dbReference type="ARBA" id="ARBA00009665"/>
    </source>
</evidence>
<feature type="transmembrane region" description="Helical" evidence="6">
    <location>
        <begin position="436"/>
        <end position="454"/>
    </location>
</feature>
<dbReference type="GO" id="GO:0000822">
    <property type="term" value="F:inositol hexakisphosphate binding"/>
    <property type="evidence" value="ECO:0007669"/>
    <property type="project" value="TreeGrafter"/>
</dbReference>
<feature type="domain" description="EXS" evidence="7">
    <location>
        <begin position="520"/>
        <end position="743"/>
    </location>
</feature>
<dbReference type="Proteomes" id="UP001152622">
    <property type="component" value="Chromosome 1"/>
</dbReference>
<keyword evidence="3 6" id="KW-0812">Transmembrane</keyword>
<accession>A0A9Q1JCT7</accession>
<dbReference type="OrthoDB" id="9970435at2759"/>
<feature type="transmembrane region" description="Helical" evidence="6">
    <location>
        <begin position="614"/>
        <end position="633"/>
    </location>
</feature>
<sequence length="793" mass="89321">MEAGFNKSAEEWRSPEEPRVCVSAADCKRKGSTAAALQTTGRLSTNWGKVADTGACGRMQTDRQTKSSTQMYPRLVIQIPGKRSCLVQTLILLLGALSFGRPLFHPTHEVLTPPGNPQDPGVGEAVCPLRDVDSSHRHRRAAQDGFFQACDRELVKVDLFYSEKLTEARRRLCLVRNVAQAVQSVPEVRGGGAGCGSLWRPGGLLRAYRLSRRRQAEQELRRAIRDVHLSLVLLQNYRELNYTGFSKVMKKHDGSYTSTRGLKWRKEKLDVSLLHSDIKTSQLISELESLMCHLTGGDRLEAIQRLHVPPAGVIQPVPVWAAFRMGVTCGLVLALLVLIIVQASQAPEWTALRPLLQLYRGGFLLIQFLFLLGVNMHIWKRTGINYILIFELDPGEHLSTHHLFEVAGCLALCWGVSFLACLHAPLPPVPLQLQPLVFYALLILMLLNPTPTFYSPARRWLLTLLCRLLSTPFRPVTFVDYWSADQLNSLTPLLLDLWGLLYFYTYEVDWGDPSTLNSPPIGHLQDRMTCLIQCLPPWLRFAQCLRRFWDSGDAMPHLLNAGKYSTVFLMVALAGLYSLARGGNPAPRGVCVYWGSKVGCGGRAERTHLAGVRVYLYLWAVATCLSVVVTITWDLRMDWGLLQGYGLLRKEMVYHRQAFYYSAMLGDVILRVSWALNIILAQMGNSDSVATVSTVLALLELFRRFIWNIFRLEYEHLTNCSHLRAVPDLHLTPRTLNSHSLLERIMDQEDHAKDHGKRSTAKRKPDLTFCCPRTQSKKTKVSVDCVEEGRVSV</sequence>
<reference evidence="9" key="1">
    <citation type="journal article" date="2023" name="Science">
        <title>Genome structures resolve the early diversification of teleost fishes.</title>
        <authorList>
            <person name="Parey E."/>
            <person name="Louis A."/>
            <person name="Montfort J."/>
            <person name="Bouchez O."/>
            <person name="Roques C."/>
            <person name="Iampietro C."/>
            <person name="Lluch J."/>
            <person name="Castinel A."/>
            <person name="Donnadieu C."/>
            <person name="Desvignes T."/>
            <person name="Floi Bucao C."/>
            <person name="Jouanno E."/>
            <person name="Wen M."/>
            <person name="Mejri S."/>
            <person name="Dirks R."/>
            <person name="Jansen H."/>
            <person name="Henkel C."/>
            <person name="Chen W.J."/>
            <person name="Zahm M."/>
            <person name="Cabau C."/>
            <person name="Klopp C."/>
            <person name="Thompson A.W."/>
            <person name="Robinson-Rechavi M."/>
            <person name="Braasch I."/>
            <person name="Lecointre G."/>
            <person name="Bobe J."/>
            <person name="Postlethwait J.H."/>
            <person name="Berthelot C."/>
            <person name="Roest Crollius H."/>
            <person name="Guiguen Y."/>
        </authorList>
    </citation>
    <scope>NUCLEOTIDE SEQUENCE</scope>
    <source>
        <strain evidence="9">WJC10195</strain>
    </source>
</reference>
<dbReference type="AlphaFoldDB" id="A0A9Q1JCT7"/>
<keyword evidence="10" id="KW-1185">Reference proteome</keyword>
<organism evidence="9 10">
    <name type="scientific">Synaphobranchus kaupii</name>
    <name type="common">Kaup's arrowtooth eel</name>
    <dbReference type="NCBI Taxonomy" id="118154"/>
    <lineage>
        <taxon>Eukaryota</taxon>
        <taxon>Metazoa</taxon>
        <taxon>Chordata</taxon>
        <taxon>Craniata</taxon>
        <taxon>Vertebrata</taxon>
        <taxon>Euteleostomi</taxon>
        <taxon>Actinopterygii</taxon>
        <taxon>Neopterygii</taxon>
        <taxon>Teleostei</taxon>
        <taxon>Anguilliformes</taxon>
        <taxon>Synaphobranchidae</taxon>
        <taxon>Synaphobranchus</taxon>
    </lineage>
</organism>
<dbReference type="GO" id="GO:0016036">
    <property type="term" value="P:cellular response to phosphate starvation"/>
    <property type="evidence" value="ECO:0007669"/>
    <property type="project" value="TreeGrafter"/>
</dbReference>
<dbReference type="GO" id="GO:0005794">
    <property type="term" value="C:Golgi apparatus"/>
    <property type="evidence" value="ECO:0007669"/>
    <property type="project" value="TreeGrafter"/>
</dbReference>
<name>A0A9Q1JCT7_SYNKA</name>
<dbReference type="InterPro" id="IPR004342">
    <property type="entry name" value="EXS_C"/>
</dbReference>
<feature type="transmembrane region" description="Helical" evidence="6">
    <location>
        <begin position="399"/>
        <end position="424"/>
    </location>
</feature>
<evidence type="ECO:0000256" key="4">
    <source>
        <dbReference type="ARBA" id="ARBA00022989"/>
    </source>
</evidence>
<dbReference type="Pfam" id="PF03105">
    <property type="entry name" value="SPX"/>
    <property type="match status" value="1"/>
</dbReference>
<dbReference type="PANTHER" id="PTHR10783">
    <property type="entry name" value="XENOTROPIC AND POLYTROPIC RETROVIRUS RECEPTOR 1-RELATED"/>
    <property type="match status" value="1"/>
</dbReference>
<comment type="caution">
    <text evidence="9">The sequence shown here is derived from an EMBL/GenBank/DDBJ whole genome shotgun (WGS) entry which is preliminary data.</text>
</comment>